<dbReference type="Proteomes" id="UP000004430">
    <property type="component" value="Unassembled WGS sequence"/>
</dbReference>
<comment type="caution">
    <text evidence="1">The sequence shown here is derived from an EMBL/GenBank/DDBJ whole genome shotgun (WGS) entry which is preliminary data.</text>
</comment>
<dbReference type="EMBL" id="AAOS02000013">
    <property type="protein sequence ID" value="EDR32291.1"/>
    <property type="molecule type" value="Genomic_DNA"/>
</dbReference>
<proteinExistence type="predicted"/>
<name>A0AAV3BC63_YERPE</name>
<evidence type="ECO:0000313" key="2">
    <source>
        <dbReference type="Proteomes" id="UP000004430"/>
    </source>
</evidence>
<gene>
    <name evidence="1" type="ORF">YPIP275_1110</name>
</gene>
<reference evidence="1 2" key="1">
    <citation type="submission" date="2008-01" db="EMBL/GenBank/DDBJ databases">
        <title>Yersinia pestis Strain IP275 project at JCVI/TIGR.</title>
        <authorList>
            <person name="Ravel J."/>
            <person name="Eppinger M."/>
            <person name="Fricke W.F."/>
            <person name="Rosovitz M."/>
            <person name="Lindler L.E."/>
            <person name="Bearden S."/>
            <person name="Shriefer M."/>
        </authorList>
    </citation>
    <scope>NUCLEOTIDE SEQUENCE [LARGE SCALE GENOMIC DNA]</scope>
    <source>
        <strain evidence="1 2">IP275</strain>
    </source>
</reference>
<dbReference type="AlphaFoldDB" id="A0AAV3BC63"/>
<reference evidence="1 2" key="2">
    <citation type="submission" date="2010-03" db="EMBL/GenBank/DDBJ databases">
        <authorList>
            <person name="Payne S.H."/>
            <person name="Sutton G.G."/>
        </authorList>
    </citation>
    <scope>NUCLEOTIDE SEQUENCE [LARGE SCALE GENOMIC DNA]</scope>
    <source>
        <strain evidence="1 2">IP275</strain>
    </source>
</reference>
<accession>A0AAV3BC63</accession>
<evidence type="ECO:0000313" key="1">
    <source>
        <dbReference type="EMBL" id="EDR32291.1"/>
    </source>
</evidence>
<sequence>MQVIPQAVGLPRYRFKYLVKSGQPDVLKWCQMHDVLSEVAYLKG</sequence>
<organism evidence="1 2">
    <name type="scientific">Yersinia pestis biovar Orientalis str. IP275</name>
    <dbReference type="NCBI Taxonomy" id="373665"/>
    <lineage>
        <taxon>Bacteria</taxon>
        <taxon>Pseudomonadati</taxon>
        <taxon>Pseudomonadota</taxon>
        <taxon>Gammaproteobacteria</taxon>
        <taxon>Enterobacterales</taxon>
        <taxon>Yersiniaceae</taxon>
        <taxon>Yersinia</taxon>
    </lineage>
</organism>
<protein>
    <submittedName>
        <fullName evidence="1">Uncharacterized protein</fullName>
    </submittedName>
</protein>